<evidence type="ECO:0000313" key="5">
    <source>
        <dbReference type="Proteomes" id="UP000037122"/>
    </source>
</evidence>
<sequence>MFLQANVFRFLTRSPRSLRSASTYAVNDGSHLGDSLATEGIETVPLAFDKHEPSTNASDKSPLMFLHGLFGSKTNTRTVAKTLALRLSRDVYCLDLRNFGQSPHIERLDYPSMAADVERFIEEAKIPKKPILVGHSMGAKTVMALALRRPDLPGMIVSVDNAPVFIPSTSGGKFGKYIKQLRYALEGKKYTNIKDVDAELAKIEPSKEIRQFLLTNVDRGQRDDVCKSRIPLDIIDKAVTAGNIALWPYDPNVARWTKGPALFIRGTESTYVPDDVFQDIGQYFPHFEVRDVKAGHWLISENPKEFMDLLCEFIERNEDI</sequence>
<dbReference type="InterPro" id="IPR000073">
    <property type="entry name" value="AB_hydrolase_1"/>
</dbReference>
<dbReference type="VEuPathDB" id="FungiDB:CJI97_002599"/>
<protein>
    <recommendedName>
        <fullName evidence="3">AB hydrolase-1 domain-containing protein</fullName>
    </recommendedName>
</protein>
<dbReference type="Gene3D" id="3.40.50.1820">
    <property type="entry name" value="alpha/beta hydrolase"/>
    <property type="match status" value="1"/>
</dbReference>
<reference evidence="5" key="1">
    <citation type="journal article" date="2015" name="BMC Genomics">
        <title>Draft genome of a commonly misdiagnosed multidrug resistant pathogen Candida auris.</title>
        <authorList>
            <person name="Chatterjee S."/>
            <person name="Alampalli S.V."/>
            <person name="Nageshan R.K."/>
            <person name="Chettiar S.T."/>
            <person name="Joshi S."/>
            <person name="Tatu U.S."/>
        </authorList>
    </citation>
    <scope>NUCLEOTIDE SEQUENCE [LARGE SCALE GENOMIC DNA]</scope>
    <source>
        <strain evidence="5">6684</strain>
    </source>
</reference>
<dbReference type="VEuPathDB" id="FungiDB:CJI96_0000395"/>
<keyword evidence="2" id="KW-0378">Hydrolase</keyword>
<dbReference type="PANTHER" id="PTHR46118">
    <property type="entry name" value="PROTEIN ABHD11"/>
    <property type="match status" value="1"/>
</dbReference>
<evidence type="ECO:0000256" key="1">
    <source>
        <dbReference type="ARBA" id="ARBA00008645"/>
    </source>
</evidence>
<evidence type="ECO:0000313" key="4">
    <source>
        <dbReference type="EMBL" id="KND95988.1"/>
    </source>
</evidence>
<dbReference type="GO" id="GO:0005739">
    <property type="term" value="C:mitochondrion"/>
    <property type="evidence" value="ECO:0007669"/>
    <property type="project" value="TreeGrafter"/>
</dbReference>
<dbReference type="Pfam" id="PF00561">
    <property type="entry name" value="Abhydrolase_1"/>
    <property type="match status" value="1"/>
</dbReference>
<dbReference type="Proteomes" id="UP000037122">
    <property type="component" value="Unassembled WGS sequence"/>
</dbReference>
<proteinExistence type="inferred from homology"/>
<name>A0A0L0NPK4_CANAR</name>
<evidence type="ECO:0000256" key="2">
    <source>
        <dbReference type="ARBA" id="ARBA00022801"/>
    </source>
</evidence>
<dbReference type="VEuPathDB" id="FungiDB:QG37_07700"/>
<evidence type="ECO:0000259" key="3">
    <source>
        <dbReference type="Pfam" id="PF00561"/>
    </source>
</evidence>
<dbReference type="AlphaFoldDB" id="A0A0L0NPK4"/>
<dbReference type="InterPro" id="IPR029058">
    <property type="entry name" value="AB_hydrolase_fold"/>
</dbReference>
<organism evidence="4 5">
    <name type="scientific">Candidozyma auris</name>
    <name type="common">Yeast</name>
    <name type="synonym">Candida auris</name>
    <dbReference type="NCBI Taxonomy" id="498019"/>
    <lineage>
        <taxon>Eukaryota</taxon>
        <taxon>Fungi</taxon>
        <taxon>Dikarya</taxon>
        <taxon>Ascomycota</taxon>
        <taxon>Saccharomycotina</taxon>
        <taxon>Pichiomycetes</taxon>
        <taxon>Metschnikowiaceae</taxon>
        <taxon>Candidozyma</taxon>
    </lineage>
</organism>
<feature type="domain" description="AB hydrolase-1" evidence="3">
    <location>
        <begin position="62"/>
        <end position="303"/>
    </location>
</feature>
<comment type="similarity">
    <text evidence="1">Belongs to the AB hydrolase superfamily.</text>
</comment>
<dbReference type="VEuPathDB" id="FungiDB:CJJ07_005165"/>
<dbReference type="GO" id="GO:0052689">
    <property type="term" value="F:carboxylic ester hydrolase activity"/>
    <property type="evidence" value="ECO:0007669"/>
    <property type="project" value="TreeGrafter"/>
</dbReference>
<accession>A0A0L0NPK4</accession>
<gene>
    <name evidence="4" type="ORF">QG37_07700</name>
</gene>
<dbReference type="PANTHER" id="PTHR46118:SF4">
    <property type="entry name" value="PROTEIN ABHD11"/>
    <property type="match status" value="1"/>
</dbReference>
<dbReference type="EMBL" id="LGST01000062">
    <property type="protein sequence ID" value="KND95988.1"/>
    <property type="molecule type" value="Genomic_DNA"/>
</dbReference>
<dbReference type="VEuPathDB" id="FungiDB:CJJ09_001544"/>
<comment type="caution">
    <text evidence="4">The sequence shown here is derived from an EMBL/GenBank/DDBJ whole genome shotgun (WGS) entry which is preliminary data.</text>
</comment>
<dbReference type="SUPFAM" id="SSF53474">
    <property type="entry name" value="alpha/beta-Hydrolases"/>
    <property type="match status" value="1"/>
</dbReference>
<dbReference type="VEuPathDB" id="FungiDB:B9J08_001938"/>